<dbReference type="CDD" id="cd23555">
    <property type="entry name" value="TFP_LU_ECD_GML"/>
    <property type="match status" value="1"/>
</dbReference>
<dbReference type="SMART" id="SM00134">
    <property type="entry name" value="LU"/>
    <property type="match status" value="1"/>
</dbReference>
<evidence type="ECO:0000313" key="9">
    <source>
        <dbReference type="Proteomes" id="UP000472268"/>
    </source>
</evidence>
<evidence type="ECO:0000256" key="3">
    <source>
        <dbReference type="ARBA" id="ARBA00022729"/>
    </source>
</evidence>
<dbReference type="GO" id="GO:0005886">
    <property type="term" value="C:plasma membrane"/>
    <property type="evidence" value="ECO:0007669"/>
    <property type="project" value="UniProtKB-SubCell"/>
</dbReference>
<feature type="chain" id="PRO_5046410382" evidence="6">
    <location>
        <begin position="19"/>
        <end position="153"/>
    </location>
</feature>
<keyword evidence="9" id="KW-1185">Reference proteome</keyword>
<evidence type="ECO:0000256" key="4">
    <source>
        <dbReference type="ARBA" id="ARBA00023136"/>
    </source>
</evidence>
<keyword evidence="2" id="KW-1003">Cell membrane</keyword>
<proteinExistence type="predicted"/>
<sequence>MLVWALLLAVWVPQGTSPARWTYNLKCHDCWTINTFTCPQVRKCEYEVRRCMTVSIRLNPRELLVYKNCTSNCTFLYEAEVPPEAPRALRTNSFYFVRCCSTMTCNEGGPSNMERDIPEDSTLEEELEGAVCLGESATWLLSLASLLAGRALT</sequence>
<keyword evidence="3 6" id="KW-0732">Signal</keyword>
<dbReference type="PANTHER" id="PTHR15049">
    <property type="entry name" value="GLYCOSYL-PHOSPHATIDYLINOSITOL-ANCHORED MOLECULE-LIKE PROTEIN-RELATED"/>
    <property type="match status" value="1"/>
</dbReference>
<dbReference type="SUPFAM" id="SSF57302">
    <property type="entry name" value="Snake toxin-like"/>
    <property type="match status" value="1"/>
</dbReference>
<dbReference type="InterPro" id="IPR016054">
    <property type="entry name" value="LY6_UPA_recep-like"/>
</dbReference>
<keyword evidence="5" id="KW-0325">Glycoprotein</keyword>
<dbReference type="Proteomes" id="UP000472268">
    <property type="component" value="Chromosome 15"/>
</dbReference>
<evidence type="ECO:0000256" key="2">
    <source>
        <dbReference type="ARBA" id="ARBA00022475"/>
    </source>
</evidence>
<feature type="signal peptide" evidence="6">
    <location>
        <begin position="1"/>
        <end position="18"/>
    </location>
</feature>
<comment type="subcellular location">
    <subcellularLocation>
        <location evidence="1">Cell membrane</location>
    </subcellularLocation>
</comment>
<dbReference type="InterPro" id="IPR035076">
    <property type="entry name" value="Toxin/TOLIP"/>
</dbReference>
<accession>A0A673UIV0</accession>
<dbReference type="Gene3D" id="2.10.60.10">
    <property type="entry name" value="CD59"/>
    <property type="match status" value="1"/>
</dbReference>
<reference evidence="8" key="2">
    <citation type="submission" date="2025-08" db="UniProtKB">
        <authorList>
            <consortium name="Ensembl"/>
        </authorList>
    </citation>
    <scope>IDENTIFICATION</scope>
</reference>
<organism evidence="8 9">
    <name type="scientific">Suricata suricatta</name>
    <name type="common">Meerkat</name>
    <dbReference type="NCBI Taxonomy" id="37032"/>
    <lineage>
        <taxon>Eukaryota</taxon>
        <taxon>Metazoa</taxon>
        <taxon>Chordata</taxon>
        <taxon>Craniata</taxon>
        <taxon>Vertebrata</taxon>
        <taxon>Euteleostomi</taxon>
        <taxon>Mammalia</taxon>
        <taxon>Eutheria</taxon>
        <taxon>Laurasiatheria</taxon>
        <taxon>Carnivora</taxon>
        <taxon>Feliformia</taxon>
        <taxon>Herpestidae</taxon>
        <taxon>Suricata</taxon>
    </lineage>
</organism>
<dbReference type="InterPro" id="IPR052874">
    <property type="entry name" value="Sperm-ZP_regulatory"/>
</dbReference>
<reference evidence="8" key="3">
    <citation type="submission" date="2025-09" db="UniProtKB">
        <authorList>
            <consortium name="Ensembl"/>
        </authorList>
    </citation>
    <scope>IDENTIFICATION</scope>
</reference>
<gene>
    <name evidence="8" type="primary">GML</name>
</gene>
<evidence type="ECO:0000313" key="8">
    <source>
        <dbReference type="Ensembl" id="ENSSSUP00005021172.1"/>
    </source>
</evidence>
<keyword evidence="4" id="KW-0472">Membrane</keyword>
<feature type="domain" description="UPAR/Ly6" evidence="7">
    <location>
        <begin position="25"/>
        <end position="118"/>
    </location>
</feature>
<reference evidence="8 9" key="1">
    <citation type="submission" date="2019-05" db="EMBL/GenBank/DDBJ databases">
        <title>A Chromosome-scale Meerkat (S. suricatta) Genome Assembly.</title>
        <authorList>
            <person name="Dudchenko O."/>
            <person name="Lieberman Aiden E."/>
            <person name="Tung J."/>
            <person name="Barreiro L.B."/>
            <person name="Clutton-Brock T.H."/>
        </authorList>
    </citation>
    <scope>NUCLEOTIDE SEQUENCE [LARGE SCALE GENOMIC DNA]</scope>
</reference>
<name>A0A673UIV0_SURSU</name>
<dbReference type="OMA" id="YFVRCCG"/>
<evidence type="ECO:0000256" key="6">
    <source>
        <dbReference type="SAM" id="SignalP"/>
    </source>
</evidence>
<dbReference type="Ensembl" id="ENSSSUT00005024210.1">
    <property type="protein sequence ID" value="ENSSSUP00005021172.1"/>
    <property type="gene ID" value="ENSSSUG00005013728.1"/>
</dbReference>
<dbReference type="InterPro" id="IPR045860">
    <property type="entry name" value="Snake_toxin-like_sf"/>
</dbReference>
<protein>
    <submittedName>
        <fullName evidence="8">Glycosylphosphatidylinositol anchored molecule like</fullName>
    </submittedName>
</protein>
<dbReference type="Pfam" id="PF00087">
    <property type="entry name" value="Toxin_TOLIP"/>
    <property type="match status" value="1"/>
</dbReference>
<dbReference type="AlphaFoldDB" id="A0A673UIV0"/>
<dbReference type="PANTHER" id="PTHR15049:SF2">
    <property type="entry name" value="GLYCOSYL-PHOSPHATIDYLINOSITOL-ANCHORED MOLECULE-LIKE PROTEIN"/>
    <property type="match status" value="1"/>
</dbReference>
<evidence type="ECO:0000256" key="1">
    <source>
        <dbReference type="ARBA" id="ARBA00004236"/>
    </source>
</evidence>
<evidence type="ECO:0000256" key="5">
    <source>
        <dbReference type="ARBA" id="ARBA00023180"/>
    </source>
</evidence>
<evidence type="ECO:0000259" key="7">
    <source>
        <dbReference type="SMART" id="SM00134"/>
    </source>
</evidence>